<sequence length="90" mass="9659">MSPSQRLLQIISANRPRVHGGLRGGFELLAGPTTPQFWKRKAAEGLVCLRENRSALRALGVTDGAGPARRLAAVRSFRLKAAALVRAVAE</sequence>
<dbReference type="EMBL" id="JAVDPW010000004">
    <property type="protein sequence ID" value="MDR6290012.1"/>
    <property type="molecule type" value="Genomic_DNA"/>
</dbReference>
<dbReference type="Proteomes" id="UP001262410">
    <property type="component" value="Unassembled WGS sequence"/>
</dbReference>
<protein>
    <recommendedName>
        <fullName evidence="3">DUF1127 domain-containing protein</fullName>
    </recommendedName>
</protein>
<reference evidence="1 2" key="1">
    <citation type="submission" date="2023-07" db="EMBL/GenBank/DDBJ databases">
        <title>Sorghum-associated microbial communities from plants grown in Nebraska, USA.</title>
        <authorList>
            <person name="Schachtman D."/>
        </authorList>
    </citation>
    <scope>NUCLEOTIDE SEQUENCE [LARGE SCALE GENOMIC DNA]</scope>
    <source>
        <strain evidence="1 2">584</strain>
    </source>
</reference>
<keyword evidence="2" id="KW-1185">Reference proteome</keyword>
<evidence type="ECO:0000313" key="2">
    <source>
        <dbReference type="Proteomes" id="UP001262410"/>
    </source>
</evidence>
<comment type="caution">
    <text evidence="1">The sequence shown here is derived from an EMBL/GenBank/DDBJ whole genome shotgun (WGS) entry which is preliminary data.</text>
</comment>
<proteinExistence type="predicted"/>
<organism evidence="1 2">
    <name type="scientific">Inquilinus ginsengisoli</name>
    <dbReference type="NCBI Taxonomy" id="363840"/>
    <lineage>
        <taxon>Bacteria</taxon>
        <taxon>Pseudomonadati</taxon>
        <taxon>Pseudomonadota</taxon>
        <taxon>Alphaproteobacteria</taxon>
        <taxon>Rhodospirillales</taxon>
        <taxon>Rhodospirillaceae</taxon>
        <taxon>Inquilinus</taxon>
    </lineage>
</organism>
<accession>A0ABU1JN15</accession>
<evidence type="ECO:0008006" key="3">
    <source>
        <dbReference type="Google" id="ProtNLM"/>
    </source>
</evidence>
<name>A0ABU1JN15_9PROT</name>
<gene>
    <name evidence="1" type="ORF">E9232_002533</name>
</gene>
<dbReference type="RefSeq" id="WP_309794409.1">
    <property type="nucleotide sequence ID" value="NZ_JAVDPW010000004.1"/>
</dbReference>
<evidence type="ECO:0000313" key="1">
    <source>
        <dbReference type="EMBL" id="MDR6290012.1"/>
    </source>
</evidence>